<sequence>MNELLTNEINEEIAILINSGFYSEAEILEIIEEQFIDEDISLNVITDIISKKFNEKLDIEKTWKEITDFDKLKLCFDELSQNKIIAIHNAGYDIDEGIQDAFEIYHHIKTQKLDPVGFCFYHFQDIERAIESKSLSLAFGDFEGSPKKSEEIGNSITDISRKHGFIVNWNHDINTRIEINPFYWEKRSDSQEYEMEGAYNSYLKNNI</sequence>
<dbReference type="RefSeq" id="WP_067260116.1">
    <property type="nucleotide sequence ID" value="NZ_LWMW01000120.1"/>
</dbReference>
<evidence type="ECO:0000313" key="3">
    <source>
        <dbReference type="Proteomes" id="UP000077275"/>
    </source>
</evidence>
<dbReference type="Proteomes" id="UP000077275">
    <property type="component" value="Unassembled WGS sequence"/>
</dbReference>
<keyword evidence="3" id="KW-1185">Reference proteome</keyword>
<gene>
    <name evidence="2" type="ORF">MBCUT_15580</name>
</gene>
<proteinExistence type="predicted"/>
<dbReference type="EMBL" id="LWMW01000120">
    <property type="protein sequence ID" value="KZX15344.1"/>
    <property type="molecule type" value="Genomic_DNA"/>
</dbReference>
<dbReference type="AlphaFoldDB" id="A0A166D9F8"/>
<comment type="caution">
    <text evidence="2">The sequence shown here is derived from an EMBL/GenBank/DDBJ whole genome shotgun (WGS) entry which is preliminary data.</text>
</comment>
<evidence type="ECO:0000313" key="2">
    <source>
        <dbReference type="EMBL" id="KZX15344.1"/>
    </source>
</evidence>
<dbReference type="InterPro" id="IPR054186">
    <property type="entry name" value="DUF6891"/>
</dbReference>
<dbReference type="Pfam" id="PF21831">
    <property type="entry name" value="DUF6891"/>
    <property type="match status" value="1"/>
</dbReference>
<feature type="domain" description="DUF6891" evidence="1">
    <location>
        <begin position="6"/>
        <end position="187"/>
    </location>
</feature>
<dbReference type="OrthoDB" id="75761at2157"/>
<dbReference type="PATRIC" id="fig|47311.3.peg.1694"/>
<dbReference type="STRING" id="47311.MBCUT_15580"/>
<protein>
    <recommendedName>
        <fullName evidence="1">DUF6891 domain-containing protein</fullName>
    </recommendedName>
</protein>
<organism evidence="2 3">
    <name type="scientific">Methanobrevibacter cuticularis</name>
    <dbReference type="NCBI Taxonomy" id="47311"/>
    <lineage>
        <taxon>Archaea</taxon>
        <taxon>Methanobacteriati</taxon>
        <taxon>Methanobacteriota</taxon>
        <taxon>Methanomada group</taxon>
        <taxon>Methanobacteria</taxon>
        <taxon>Methanobacteriales</taxon>
        <taxon>Methanobacteriaceae</taxon>
        <taxon>Methanobrevibacter</taxon>
    </lineage>
</organism>
<evidence type="ECO:0000259" key="1">
    <source>
        <dbReference type="Pfam" id="PF21831"/>
    </source>
</evidence>
<reference evidence="2 3" key="1">
    <citation type="submission" date="2016-04" db="EMBL/GenBank/DDBJ databases">
        <title>Genome sequence of Methanobrevibacter cuticularis DSM 11139.</title>
        <authorList>
            <person name="Poehlein A."/>
            <person name="Seedorf H."/>
            <person name="Daniel R."/>
        </authorList>
    </citation>
    <scope>NUCLEOTIDE SEQUENCE [LARGE SCALE GENOMIC DNA]</scope>
    <source>
        <strain evidence="2 3">DSM 11139</strain>
    </source>
</reference>
<name>A0A166D9F8_9EURY</name>
<accession>A0A166D9F8</accession>